<comment type="caution">
    <text evidence="1">The sequence shown here is derived from an EMBL/GenBank/DDBJ whole genome shotgun (WGS) entry which is preliminary data.</text>
</comment>
<evidence type="ECO:0000313" key="2">
    <source>
        <dbReference type="Proteomes" id="UP000565286"/>
    </source>
</evidence>
<accession>A0A7W6CBL4</accession>
<evidence type="ECO:0000313" key="1">
    <source>
        <dbReference type="EMBL" id="MBB3947383.1"/>
    </source>
</evidence>
<proteinExistence type="predicted"/>
<dbReference type="EMBL" id="JACIDV010000010">
    <property type="protein sequence ID" value="MBB3947383.1"/>
    <property type="molecule type" value="Genomic_DNA"/>
</dbReference>
<reference evidence="1 2" key="1">
    <citation type="submission" date="2020-08" db="EMBL/GenBank/DDBJ databases">
        <title>Genomic Encyclopedia of Type Strains, Phase IV (KMG-IV): sequencing the most valuable type-strain genomes for metagenomic binning, comparative biology and taxonomic classification.</title>
        <authorList>
            <person name="Goeker M."/>
        </authorList>
    </citation>
    <scope>NUCLEOTIDE SEQUENCE [LARGE SCALE GENOMIC DNA]</scope>
    <source>
        <strain evidence="1 2">DSM 26438</strain>
    </source>
</reference>
<dbReference type="Proteomes" id="UP000565286">
    <property type="component" value="Unassembled WGS sequence"/>
</dbReference>
<protein>
    <submittedName>
        <fullName evidence="1">Uncharacterized protein (DUF3820 family)</fullName>
    </submittedName>
</protein>
<dbReference type="AlphaFoldDB" id="A0A7W6CBL4"/>
<sequence length="196" mass="22970">MKLESRHPDSLQACRCLQHIQLGRIIEDAPDQHNIFRTVYAEAIMWLEMPIGKYKGKTLPQLLLTDPDYFFWAMEQDDFFRGGLAKQAADILRKARRIKIPKPDPANWRVEYFLTPDGKFAHFDIVEADRAPHVGSSRTSRSPTLDFAYVRQTRDYDKLGYKHFIKSFKYFYFGSFDVRLNKAKCEAFFDNPANFS</sequence>
<organism evidence="1 2">
    <name type="scientific">Rhizobium skierniewicense</name>
    <dbReference type="NCBI Taxonomy" id="984260"/>
    <lineage>
        <taxon>Bacteria</taxon>
        <taxon>Pseudomonadati</taxon>
        <taxon>Pseudomonadota</taxon>
        <taxon>Alphaproteobacteria</taxon>
        <taxon>Hyphomicrobiales</taxon>
        <taxon>Rhizobiaceae</taxon>
        <taxon>Rhizobium/Agrobacterium group</taxon>
        <taxon>Rhizobium</taxon>
    </lineage>
</organism>
<keyword evidence="2" id="KW-1185">Reference proteome</keyword>
<name>A0A7W6CBL4_9HYPH</name>
<gene>
    <name evidence="1" type="ORF">GGQ73_003350</name>
</gene>
<dbReference type="RefSeq" id="WP_065657600.1">
    <property type="nucleotide sequence ID" value="NZ_JAAMCM010000038.1"/>
</dbReference>